<evidence type="ECO:0000313" key="3">
    <source>
        <dbReference type="Proteomes" id="UP001165065"/>
    </source>
</evidence>
<feature type="compositionally biased region" description="Polar residues" evidence="1">
    <location>
        <begin position="41"/>
        <end position="51"/>
    </location>
</feature>
<keyword evidence="3" id="KW-1185">Reference proteome</keyword>
<protein>
    <submittedName>
        <fullName evidence="2">Uncharacterized protein</fullName>
    </submittedName>
</protein>
<dbReference type="AlphaFoldDB" id="A0A9W7L955"/>
<evidence type="ECO:0000313" key="2">
    <source>
        <dbReference type="EMBL" id="GMI39362.1"/>
    </source>
</evidence>
<dbReference type="Proteomes" id="UP001165065">
    <property type="component" value="Unassembled WGS sequence"/>
</dbReference>
<comment type="caution">
    <text evidence="2">The sequence shown here is derived from an EMBL/GenBank/DDBJ whole genome shotgun (WGS) entry which is preliminary data.</text>
</comment>
<gene>
    <name evidence="2" type="ORF">TrCOL_g10668</name>
</gene>
<feature type="compositionally biased region" description="Basic and acidic residues" evidence="1">
    <location>
        <begin position="1"/>
        <end position="13"/>
    </location>
</feature>
<accession>A0A9W7L955</accession>
<organism evidence="2 3">
    <name type="scientific">Triparma columacea</name>
    <dbReference type="NCBI Taxonomy" id="722753"/>
    <lineage>
        <taxon>Eukaryota</taxon>
        <taxon>Sar</taxon>
        <taxon>Stramenopiles</taxon>
        <taxon>Ochrophyta</taxon>
        <taxon>Bolidophyceae</taxon>
        <taxon>Parmales</taxon>
        <taxon>Triparmaceae</taxon>
        <taxon>Triparma</taxon>
    </lineage>
</organism>
<sequence length="109" mass="12215">MKDNMDDHPDSKAARLRSMKMQLGTLRKSQLPHRNKAPQLKTLSPTSLSRKNATRAPGNGPHRDESLGGTVYRGNAGTRDWYKSINNNCRPRTTAGPEMKAQHVGWIHL</sequence>
<dbReference type="OrthoDB" id="10386945at2759"/>
<name>A0A9W7L955_9STRA</name>
<dbReference type="EMBL" id="BRYA01000100">
    <property type="protein sequence ID" value="GMI39362.1"/>
    <property type="molecule type" value="Genomic_DNA"/>
</dbReference>
<feature type="region of interest" description="Disordered" evidence="1">
    <location>
        <begin position="1"/>
        <end position="109"/>
    </location>
</feature>
<reference evidence="3" key="1">
    <citation type="journal article" date="2023" name="Commun. Biol.">
        <title>Genome analysis of Parmales, the sister group of diatoms, reveals the evolutionary specialization of diatoms from phago-mixotrophs to photoautotrophs.</title>
        <authorList>
            <person name="Ban H."/>
            <person name="Sato S."/>
            <person name="Yoshikawa S."/>
            <person name="Yamada K."/>
            <person name="Nakamura Y."/>
            <person name="Ichinomiya M."/>
            <person name="Sato N."/>
            <person name="Blanc-Mathieu R."/>
            <person name="Endo H."/>
            <person name="Kuwata A."/>
            <person name="Ogata H."/>
        </authorList>
    </citation>
    <scope>NUCLEOTIDE SEQUENCE [LARGE SCALE GENOMIC DNA]</scope>
</reference>
<evidence type="ECO:0000256" key="1">
    <source>
        <dbReference type="SAM" id="MobiDB-lite"/>
    </source>
</evidence>
<proteinExistence type="predicted"/>